<dbReference type="EMBL" id="JANBVO010000005">
    <property type="protein sequence ID" value="KAJ9152079.1"/>
    <property type="molecule type" value="Genomic_DNA"/>
</dbReference>
<feature type="compositionally biased region" description="Acidic residues" evidence="2">
    <location>
        <begin position="464"/>
        <end position="478"/>
    </location>
</feature>
<dbReference type="PROSITE" id="PS50082">
    <property type="entry name" value="WD_REPEATS_2"/>
    <property type="match status" value="1"/>
</dbReference>
<keyword evidence="1" id="KW-0853">WD repeat</keyword>
<dbReference type="Gene3D" id="2.130.10.10">
    <property type="entry name" value="YVTN repeat-like/Quinoprotein amine dehydrogenase"/>
    <property type="match status" value="2"/>
</dbReference>
<dbReference type="SMART" id="SM00320">
    <property type="entry name" value="WD40"/>
    <property type="match status" value="5"/>
</dbReference>
<evidence type="ECO:0000256" key="2">
    <source>
        <dbReference type="SAM" id="MobiDB-lite"/>
    </source>
</evidence>
<dbReference type="SUPFAM" id="SSF50978">
    <property type="entry name" value="WD40 repeat-like"/>
    <property type="match status" value="1"/>
</dbReference>
<feature type="repeat" description="WD" evidence="1">
    <location>
        <begin position="402"/>
        <end position="425"/>
    </location>
</feature>
<feature type="region of interest" description="Disordered" evidence="2">
    <location>
        <begin position="1"/>
        <end position="35"/>
    </location>
</feature>
<feature type="region of interest" description="Disordered" evidence="2">
    <location>
        <begin position="460"/>
        <end position="487"/>
    </location>
</feature>
<comment type="caution">
    <text evidence="3">The sequence shown here is derived from an EMBL/GenBank/DDBJ whole genome shotgun (WGS) entry which is preliminary data.</text>
</comment>
<evidence type="ECO:0000313" key="3">
    <source>
        <dbReference type="EMBL" id="KAJ9152079.1"/>
    </source>
</evidence>
<organism evidence="3 4">
    <name type="scientific">Pleurostoma richardsiae</name>
    <dbReference type="NCBI Taxonomy" id="41990"/>
    <lineage>
        <taxon>Eukaryota</taxon>
        <taxon>Fungi</taxon>
        <taxon>Dikarya</taxon>
        <taxon>Ascomycota</taxon>
        <taxon>Pezizomycotina</taxon>
        <taxon>Sordariomycetes</taxon>
        <taxon>Sordariomycetidae</taxon>
        <taxon>Calosphaeriales</taxon>
        <taxon>Pleurostomataceae</taxon>
        <taxon>Pleurostoma</taxon>
    </lineage>
</organism>
<dbReference type="Pfam" id="PF00400">
    <property type="entry name" value="WD40"/>
    <property type="match status" value="2"/>
</dbReference>
<dbReference type="PANTHER" id="PTHR44675">
    <property type="entry name" value="PAK1 INTERACTING PROTEIN 1"/>
    <property type="match status" value="1"/>
</dbReference>
<gene>
    <name evidence="3" type="ORF">NKR23_g2849</name>
</gene>
<dbReference type="InterPro" id="IPR051959">
    <property type="entry name" value="PAK1-Kinase_Regulator"/>
</dbReference>
<evidence type="ECO:0000313" key="4">
    <source>
        <dbReference type="Proteomes" id="UP001174694"/>
    </source>
</evidence>
<evidence type="ECO:0000256" key="1">
    <source>
        <dbReference type="PROSITE-ProRule" id="PRU00221"/>
    </source>
</evidence>
<dbReference type="InterPro" id="IPR015943">
    <property type="entry name" value="WD40/YVTN_repeat-like_dom_sf"/>
</dbReference>
<proteinExistence type="predicted"/>
<dbReference type="InterPro" id="IPR036322">
    <property type="entry name" value="WD40_repeat_dom_sf"/>
</dbReference>
<keyword evidence="4" id="KW-1185">Reference proteome</keyword>
<dbReference type="InterPro" id="IPR001680">
    <property type="entry name" value="WD40_rpt"/>
</dbReference>
<protein>
    <submittedName>
        <fullName evidence="3">Protein MAK11</fullName>
    </submittedName>
</protein>
<reference evidence="3" key="1">
    <citation type="submission" date="2022-07" db="EMBL/GenBank/DDBJ databases">
        <title>Fungi with potential for degradation of polypropylene.</title>
        <authorList>
            <person name="Gostincar C."/>
        </authorList>
    </citation>
    <scope>NUCLEOTIDE SEQUENCE</scope>
    <source>
        <strain evidence="3">EXF-13308</strain>
    </source>
</reference>
<accession>A0AA38S7G5</accession>
<dbReference type="PANTHER" id="PTHR44675:SF1">
    <property type="entry name" value="P21-ACTIVATED PROTEIN KINASE-INTERACTING PROTEIN 1"/>
    <property type="match status" value="1"/>
</dbReference>
<dbReference type="Proteomes" id="UP001174694">
    <property type="component" value="Unassembled WGS sequence"/>
</dbReference>
<name>A0AA38S7G5_9PEZI</name>
<dbReference type="AlphaFoldDB" id="A0AA38S7G5"/>
<feature type="compositionally biased region" description="Basic and acidic residues" evidence="2">
    <location>
        <begin position="7"/>
        <end position="28"/>
    </location>
</feature>
<sequence>MAKRKRDSASEQGKVKGETAVKKTKESAVEQPGADTDQPFTIQIITGSYDRVLHGVTATIEPGKDGVQFADTFLFDAHTSAIRCLALSPPSVPAPGQSQKVLLATGGTDERINVYNISAHPPSKKSSDQQLLSSIASRPILENSKNREVGNLMHHSSKITRLAFPTRSKLLSSAEDSTIAVTRTRDWSLLSTIKVPVPKVMGRPSGDTAPMGGTPSGVNDFAIHPSMKLMISVSKGERSMRLWNLVTGKKAGVLNFERDVLQEIGEGRHTTGEGHRVVWGSSPDEGDEFAVAFDREILVFGMDSKPRCRVIGNTQTKVHQLRYVKVDEESETTVLAVSTEDGRILLFSTRTKDLKSSGTGEKAPLLPSARLIAQLGGKEGGVSGRIKDFAILKAPSDTNNWYIVSGSSDGKIRLWSVSREDVSLEKKKKKAAGKRIGKLLGTYESHNRITCLEAFVMIPRPEGVEDSEDEDIEGESEEGSDHGSDEE</sequence>